<evidence type="ECO:0000313" key="3">
    <source>
        <dbReference type="Proteomes" id="UP000078419"/>
    </source>
</evidence>
<comment type="caution">
    <text evidence="2">The sequence shown here is derived from an EMBL/GenBank/DDBJ whole genome shotgun (WGS) entry which is preliminary data.</text>
</comment>
<proteinExistence type="predicted"/>
<evidence type="ECO:0000256" key="1">
    <source>
        <dbReference type="SAM" id="MobiDB-lite"/>
    </source>
</evidence>
<dbReference type="AlphaFoldDB" id="A0AA45UVB9"/>
<gene>
    <name evidence="2" type="ORF">ANAPC1_01517</name>
</gene>
<reference evidence="3" key="1">
    <citation type="submission" date="2016-03" db="EMBL/GenBank/DDBJ databases">
        <authorList>
            <person name="Loux Valentin"/>
        </authorList>
    </citation>
    <scope>NUCLEOTIDE SEQUENCE [LARGE SCALE GENOMIC DNA]</scope>
    <source>
        <strain evidence="3">C1</strain>
    </source>
</reference>
<accession>A0AA45UVB9</accession>
<organism evidence="2 3">
    <name type="scientific">Anaplasma phagocytophilum</name>
    <name type="common">Ehrlichia phagocytophila</name>
    <dbReference type="NCBI Taxonomy" id="948"/>
    <lineage>
        <taxon>Bacteria</taxon>
        <taxon>Pseudomonadati</taxon>
        <taxon>Pseudomonadota</taxon>
        <taxon>Alphaproteobacteria</taxon>
        <taxon>Rickettsiales</taxon>
        <taxon>Anaplasmataceae</taxon>
        <taxon>Anaplasma</taxon>
        <taxon>phagocytophilum group</taxon>
    </lineage>
</organism>
<sequence length="49" mass="5308">MRACGLVRSGRGERPGLTAETGLDESVTSTGRVCVRGAWRAQERERGMT</sequence>
<protein>
    <submittedName>
        <fullName evidence="2">Uncharacterized protein</fullName>
    </submittedName>
</protein>
<dbReference type="EMBL" id="FLLR01000244">
    <property type="protein sequence ID" value="SBO15135.1"/>
    <property type="molecule type" value="Genomic_DNA"/>
</dbReference>
<evidence type="ECO:0000313" key="2">
    <source>
        <dbReference type="EMBL" id="SBO15135.1"/>
    </source>
</evidence>
<dbReference type="Proteomes" id="UP000078419">
    <property type="component" value="Unassembled WGS sequence"/>
</dbReference>
<feature type="region of interest" description="Disordered" evidence="1">
    <location>
        <begin position="1"/>
        <end position="24"/>
    </location>
</feature>
<name>A0AA45UVB9_ANAPH</name>